<proteinExistence type="predicted"/>
<name>A0A0L8FPY6_OCTBM</name>
<gene>
    <name evidence="1" type="ORF">OCBIM_22011528mg</name>
</gene>
<accession>A0A0L8FPY6</accession>
<dbReference type="AlphaFoldDB" id="A0A0L8FPY6"/>
<dbReference type="EMBL" id="KQ427770">
    <property type="protein sequence ID" value="KOF66727.1"/>
    <property type="molecule type" value="Genomic_DNA"/>
</dbReference>
<organism evidence="1">
    <name type="scientific">Octopus bimaculoides</name>
    <name type="common">California two-spotted octopus</name>
    <dbReference type="NCBI Taxonomy" id="37653"/>
    <lineage>
        <taxon>Eukaryota</taxon>
        <taxon>Metazoa</taxon>
        <taxon>Spiralia</taxon>
        <taxon>Lophotrochozoa</taxon>
        <taxon>Mollusca</taxon>
        <taxon>Cephalopoda</taxon>
        <taxon>Coleoidea</taxon>
        <taxon>Octopodiformes</taxon>
        <taxon>Octopoda</taxon>
        <taxon>Incirrata</taxon>
        <taxon>Octopodidae</taxon>
        <taxon>Octopus</taxon>
    </lineage>
</organism>
<sequence>MSKARREAVYGPGQQNVSWRVMDNFSQYYSFFGTLEFMTEEMFEKHDDCTLLQFKVVLQHTGLFQTVEEFNRIRNSVVLIDNFVDRFINVATSILQSVSLVFFP</sequence>
<reference evidence="1" key="1">
    <citation type="submission" date="2015-07" db="EMBL/GenBank/DDBJ databases">
        <title>MeaNS - Measles Nucleotide Surveillance Program.</title>
        <authorList>
            <person name="Tran T."/>
            <person name="Druce J."/>
        </authorList>
    </citation>
    <scope>NUCLEOTIDE SEQUENCE</scope>
    <source>
        <strain evidence="1">UCB-OBI-ISO-001</strain>
        <tissue evidence="1">Gonad</tissue>
    </source>
</reference>
<protein>
    <submittedName>
        <fullName evidence="1">Uncharacterized protein</fullName>
    </submittedName>
</protein>
<evidence type="ECO:0000313" key="1">
    <source>
        <dbReference type="EMBL" id="KOF66727.1"/>
    </source>
</evidence>